<evidence type="ECO:0000256" key="1">
    <source>
        <dbReference type="SAM" id="Phobius"/>
    </source>
</evidence>
<organism evidence="2 3">
    <name type="scientific">Enteractinococcus coprophilus</name>
    <dbReference type="NCBI Taxonomy" id="1027633"/>
    <lineage>
        <taxon>Bacteria</taxon>
        <taxon>Bacillati</taxon>
        <taxon>Actinomycetota</taxon>
        <taxon>Actinomycetes</taxon>
        <taxon>Micrococcales</taxon>
        <taxon>Micrococcaceae</taxon>
    </lineage>
</organism>
<comment type="caution">
    <text evidence="2">The sequence shown here is derived from an EMBL/GenBank/DDBJ whole genome shotgun (WGS) entry which is preliminary data.</text>
</comment>
<keyword evidence="1" id="KW-1133">Transmembrane helix</keyword>
<proteinExistence type="predicted"/>
<dbReference type="Proteomes" id="UP000319746">
    <property type="component" value="Unassembled WGS sequence"/>
</dbReference>
<accession>A0A543A0F2</accession>
<feature type="transmembrane region" description="Helical" evidence="1">
    <location>
        <begin position="121"/>
        <end position="142"/>
    </location>
</feature>
<evidence type="ECO:0000313" key="3">
    <source>
        <dbReference type="Proteomes" id="UP000319746"/>
    </source>
</evidence>
<feature type="transmembrane region" description="Helical" evidence="1">
    <location>
        <begin position="81"/>
        <end position="101"/>
    </location>
</feature>
<protein>
    <submittedName>
        <fullName evidence="2">Uncharacterized protein</fullName>
    </submittedName>
</protein>
<keyword evidence="3" id="KW-1185">Reference proteome</keyword>
<keyword evidence="1" id="KW-0472">Membrane</keyword>
<gene>
    <name evidence="2" type="ORF">FB556_2457</name>
</gene>
<feature type="transmembrane region" description="Helical" evidence="1">
    <location>
        <begin position="49"/>
        <end position="69"/>
    </location>
</feature>
<dbReference type="EMBL" id="VFOU01000004">
    <property type="protein sequence ID" value="TQL65980.1"/>
    <property type="molecule type" value="Genomic_DNA"/>
</dbReference>
<feature type="transmembrane region" description="Helical" evidence="1">
    <location>
        <begin position="21"/>
        <end position="43"/>
    </location>
</feature>
<keyword evidence="1" id="KW-0812">Transmembrane</keyword>
<name>A0A543A0F2_9MICC</name>
<reference evidence="2 3" key="1">
    <citation type="submission" date="2019-06" db="EMBL/GenBank/DDBJ databases">
        <title>Sequencing the genomes of 1000 actinobacteria strains.</title>
        <authorList>
            <person name="Klenk H.-P."/>
        </authorList>
    </citation>
    <scope>NUCLEOTIDE SEQUENCE [LARGE SCALE GENOMIC DNA]</scope>
    <source>
        <strain evidence="2 3">DSM 24083</strain>
    </source>
</reference>
<sequence>MRMNESNSPEHGHAHKHSKRNTTVGWSLAGILLGVITGAVGTVLHLNSYWTGSFGLPWGVVLALVIAWLAQRWIALRSVSIVATGLTGIAQYLTLAAMVGLSTGNHFSVPLNEQTWEFVPHLVIATLAWNIAIVAVTLLSMLQLARTIRRTKAQLAADQTHLTPAFSAWDKQ</sequence>
<evidence type="ECO:0000313" key="2">
    <source>
        <dbReference type="EMBL" id="TQL65980.1"/>
    </source>
</evidence>
<dbReference type="AlphaFoldDB" id="A0A543A0F2"/>